<name>A0ABP1EQW7_9FLAO</name>
<proteinExistence type="predicted"/>
<sequence>MKIKSTVTFILLFVIMSCKQEVKPSLVKKKEKQDNQIAKPKIEKVKDSLVITYFPQKKDTFKLDTLLLQDKVRVILSESYIPKSYVINSFEVEKGLRYEHRYRDSKIDVKVFKEGDKLVDTTFIKSSFLNENNKEIINVGNLQGYNIEAVNNETLDFFGSICKPDTDWCYDFYHIYDLKERKFITKEYIDPEGG</sequence>
<dbReference type="Gene3D" id="2.40.128.510">
    <property type="entry name" value="Protein of unknown function DUF4738"/>
    <property type="match status" value="1"/>
</dbReference>
<gene>
    <name evidence="1" type="ORF">T190607A01A_50145</name>
</gene>
<dbReference type="RefSeq" id="WP_348713544.1">
    <property type="nucleotide sequence ID" value="NZ_CAXIXY010000007.1"/>
</dbReference>
<evidence type="ECO:0000313" key="1">
    <source>
        <dbReference type="EMBL" id="CAL2093142.1"/>
    </source>
</evidence>
<dbReference type="EMBL" id="CAXIXY010000007">
    <property type="protein sequence ID" value="CAL2093142.1"/>
    <property type="molecule type" value="Genomic_DNA"/>
</dbReference>
<dbReference type="Pfam" id="PF15889">
    <property type="entry name" value="DUF4738"/>
    <property type="match status" value="1"/>
</dbReference>
<reference evidence="1 2" key="1">
    <citation type="submission" date="2024-05" db="EMBL/GenBank/DDBJ databases">
        <authorList>
            <person name="Duchaud E."/>
        </authorList>
    </citation>
    <scope>NUCLEOTIDE SEQUENCE [LARGE SCALE GENOMIC DNA]</scope>
    <source>
        <strain evidence="1">Ena-SAMPLE-TAB-13-05-2024-13:56:06:370-140302</strain>
    </source>
</reference>
<dbReference type="PROSITE" id="PS51257">
    <property type="entry name" value="PROKAR_LIPOPROTEIN"/>
    <property type="match status" value="1"/>
</dbReference>
<keyword evidence="2" id="KW-1185">Reference proteome</keyword>
<dbReference type="InterPro" id="IPR031762">
    <property type="entry name" value="DUF4738"/>
</dbReference>
<organism evidence="1 2">
    <name type="scientific">Tenacibaculum platacis</name>
    <dbReference type="NCBI Taxonomy" id="3137852"/>
    <lineage>
        <taxon>Bacteria</taxon>
        <taxon>Pseudomonadati</taxon>
        <taxon>Bacteroidota</taxon>
        <taxon>Flavobacteriia</taxon>
        <taxon>Flavobacteriales</taxon>
        <taxon>Flavobacteriaceae</taxon>
        <taxon>Tenacibaculum</taxon>
    </lineage>
</organism>
<comment type="caution">
    <text evidence="1">The sequence shown here is derived from an EMBL/GenBank/DDBJ whole genome shotgun (WGS) entry which is preliminary data.</text>
</comment>
<evidence type="ECO:0000313" key="2">
    <source>
        <dbReference type="Proteomes" id="UP001497416"/>
    </source>
</evidence>
<accession>A0ABP1EQW7</accession>
<dbReference type="Proteomes" id="UP001497416">
    <property type="component" value="Unassembled WGS sequence"/>
</dbReference>
<evidence type="ECO:0008006" key="3">
    <source>
        <dbReference type="Google" id="ProtNLM"/>
    </source>
</evidence>
<protein>
    <recommendedName>
        <fullName evidence="3">Lipoprotein</fullName>
    </recommendedName>
</protein>